<dbReference type="PANTHER" id="PTHR42980:SF1">
    <property type="entry name" value="2-OXOISOVALERATE DEHYDROGENASE SUBUNIT BETA, MITOCHONDRIAL"/>
    <property type="match status" value="1"/>
</dbReference>
<comment type="cofactor">
    <cofactor evidence="1">
        <name>thiamine diphosphate</name>
        <dbReference type="ChEBI" id="CHEBI:58937"/>
    </cofactor>
</comment>
<dbReference type="InterPro" id="IPR029061">
    <property type="entry name" value="THDP-binding"/>
</dbReference>
<dbReference type="InterPro" id="IPR009014">
    <property type="entry name" value="Transketo_C/PFOR_II"/>
</dbReference>
<name>A0A2K9B2U4_9GAMM</name>
<dbReference type="SUPFAM" id="SSF52922">
    <property type="entry name" value="TK C-terminal domain-like"/>
    <property type="match status" value="1"/>
</dbReference>
<evidence type="ECO:0000313" key="8">
    <source>
        <dbReference type="Proteomes" id="UP000232693"/>
    </source>
</evidence>
<proteinExistence type="predicted"/>
<keyword evidence="8" id="KW-1185">Reference proteome</keyword>
<dbReference type="GO" id="GO:0003863">
    <property type="term" value="F:branched-chain 2-oxo acid dehydrogenase activity"/>
    <property type="evidence" value="ECO:0007669"/>
    <property type="project" value="UniProtKB-EC"/>
</dbReference>
<evidence type="ECO:0000256" key="2">
    <source>
        <dbReference type="ARBA" id="ARBA00003906"/>
    </source>
</evidence>
<dbReference type="SUPFAM" id="SSF52518">
    <property type="entry name" value="Thiamin diphosphate-binding fold (THDP-binding)"/>
    <property type="match status" value="2"/>
</dbReference>
<evidence type="ECO:0000256" key="4">
    <source>
        <dbReference type="ARBA" id="ARBA00023002"/>
    </source>
</evidence>
<dbReference type="GO" id="GO:0009083">
    <property type="term" value="P:branched-chain amino acid catabolic process"/>
    <property type="evidence" value="ECO:0007669"/>
    <property type="project" value="TreeGrafter"/>
</dbReference>
<dbReference type="InterPro" id="IPR001017">
    <property type="entry name" value="DH_E1"/>
</dbReference>
<organism evidence="7 8">
    <name type="scientific">Kangiella profundi</name>
    <dbReference type="NCBI Taxonomy" id="1561924"/>
    <lineage>
        <taxon>Bacteria</taxon>
        <taxon>Pseudomonadati</taxon>
        <taxon>Pseudomonadota</taxon>
        <taxon>Gammaproteobacteria</taxon>
        <taxon>Kangiellales</taxon>
        <taxon>Kangiellaceae</taxon>
        <taxon>Kangiella</taxon>
    </lineage>
</organism>
<dbReference type="EMBL" id="CP025120">
    <property type="protein sequence ID" value="AUD79238.1"/>
    <property type="molecule type" value="Genomic_DNA"/>
</dbReference>
<dbReference type="EC" id="1.2.4.4" evidence="3"/>
<accession>A0A2K9B2U4</accession>
<dbReference type="Pfam" id="PF02779">
    <property type="entry name" value="Transket_pyr"/>
    <property type="match status" value="1"/>
</dbReference>
<dbReference type="InterPro" id="IPR005475">
    <property type="entry name" value="Transketolase-like_Pyr-bd"/>
</dbReference>
<dbReference type="InterPro" id="IPR033248">
    <property type="entry name" value="Transketolase_C"/>
</dbReference>
<dbReference type="Pfam" id="PF00676">
    <property type="entry name" value="E1_dh"/>
    <property type="match status" value="1"/>
</dbReference>
<dbReference type="OrthoDB" id="9780894at2"/>
<feature type="domain" description="Transketolase-like pyrimidine-binding" evidence="6">
    <location>
        <begin position="400"/>
        <end position="581"/>
    </location>
</feature>
<dbReference type="KEGG" id="kpd:CW740_08260"/>
<dbReference type="SMART" id="SM00861">
    <property type="entry name" value="Transket_pyr"/>
    <property type="match status" value="1"/>
</dbReference>
<dbReference type="Gene3D" id="3.40.50.920">
    <property type="match status" value="1"/>
</dbReference>
<dbReference type="Pfam" id="PF02780">
    <property type="entry name" value="Transketolase_C"/>
    <property type="match status" value="1"/>
</dbReference>
<dbReference type="Proteomes" id="UP000232693">
    <property type="component" value="Chromosome"/>
</dbReference>
<reference evidence="7 8" key="1">
    <citation type="submission" date="2017-12" db="EMBL/GenBank/DDBJ databases">
        <title>Kangiella profundi FT102 completed genome.</title>
        <authorList>
            <person name="Xu J."/>
            <person name="Wang J."/>
            <person name="Lu Y."/>
        </authorList>
    </citation>
    <scope>NUCLEOTIDE SEQUENCE [LARGE SCALE GENOMIC DNA]</scope>
    <source>
        <strain evidence="7 8">FT102</strain>
    </source>
</reference>
<evidence type="ECO:0000256" key="1">
    <source>
        <dbReference type="ARBA" id="ARBA00001964"/>
    </source>
</evidence>
<sequence length="745" mass="82900">MLDRASVIDKNFQIAVKTAKFPEKVSNIKASVTQLSPNEFVELFESQVISRHLDLRARILKDQGIGYYTIGSSGHEGNAVLGKVFRHTDMAFLHYRSGALMTQRSRQLPNIDPIRDQMLSLVAAKDDPISQGRHKVFGSAQLFVPPQTSTIASHLPKAMGAAWSLGRAERNNFDATIPGDSVILCNFGDASFNHATAQSAFNTAQYLSYKGEPLPLVYICEDNGIGISVSTPPNWVENNVRNRHSIEYIQCNGLHLPDVYLAAQEAEEIARYERRPVFLHMKTVRLMGHAGNDTESIYHSIEKIEQTEAQDPLLHSARICIEAGYLSTGDVLDLYESTRQKVEKAAEQAIKLPKISTAEEVCASIAPEQPAKDKPPVAKITRRQELFEIGRQFKFLDKPRSMAQLINYALTDLMEQYPNSIMFGEDVGKKGGVYSVSTNLQNRFGEHRVFDTLLDETSILGTAIGAAHLGYLPVPEIQFLAYTHNAIDQIRGEASTLSFFSNNQFTNPMVVRVAGLAYQKGFGGHFHNDNSIGFLREIPGVILACPSNGQDAAKMMREAFRLADEQKRVVIFLEPIALYHAKDLHEAGDNGWLFEYPEPNEVVEFGQPGIRKPVNSKGKAVDSKDMLIISYGNGYYLSAQAQKDLSEKHKLDATIMDLRWLAPLNHQAIAEIAGQYKKVLIVDECRKTGSVSEEVITGLVERLEKLPQIKRITGHDTFIPIGTSWQYVLPSKDDIIKAAVELKAS</sequence>
<evidence type="ECO:0000256" key="5">
    <source>
        <dbReference type="ARBA" id="ARBA00023052"/>
    </source>
</evidence>
<dbReference type="AlphaFoldDB" id="A0A2K9B2U4"/>
<dbReference type="Gene3D" id="3.40.50.970">
    <property type="match status" value="2"/>
</dbReference>
<evidence type="ECO:0000256" key="3">
    <source>
        <dbReference type="ARBA" id="ARBA00012277"/>
    </source>
</evidence>
<evidence type="ECO:0000313" key="7">
    <source>
        <dbReference type="EMBL" id="AUD79238.1"/>
    </source>
</evidence>
<keyword evidence="4" id="KW-0560">Oxidoreductase</keyword>
<dbReference type="RefSeq" id="WP_106647061.1">
    <property type="nucleotide sequence ID" value="NZ_BMGO01000001.1"/>
</dbReference>
<gene>
    <name evidence="7" type="ORF">CW740_08260</name>
</gene>
<dbReference type="PANTHER" id="PTHR42980">
    <property type="entry name" value="2-OXOISOVALERATE DEHYDROGENASE SUBUNIT BETA-RELATED"/>
    <property type="match status" value="1"/>
</dbReference>
<protein>
    <recommendedName>
        <fullName evidence="3">3-methyl-2-oxobutanoate dehydrogenase (2-methylpropanoyl-transferring)</fullName>
        <ecNumber evidence="3">1.2.4.4</ecNumber>
    </recommendedName>
</protein>
<dbReference type="GO" id="GO:0007584">
    <property type="term" value="P:response to nutrient"/>
    <property type="evidence" value="ECO:0007669"/>
    <property type="project" value="TreeGrafter"/>
</dbReference>
<keyword evidence="5" id="KW-0786">Thiamine pyrophosphate</keyword>
<comment type="function">
    <text evidence="2">E1 component of the 2-oxoglutarate dehydrogenase (OGDH) complex which catalyzes the decarboxylation of 2-oxoglutarate, the first step in the conversion of 2-oxoglutarate to succinyl-CoA and CO(2).</text>
</comment>
<evidence type="ECO:0000259" key="6">
    <source>
        <dbReference type="SMART" id="SM00861"/>
    </source>
</evidence>